<dbReference type="InterPro" id="IPR011600">
    <property type="entry name" value="Pept_C14_caspase"/>
</dbReference>
<keyword evidence="2" id="KW-1185">Reference proteome</keyword>
<reference evidence="1" key="2">
    <citation type="submission" date="2022-06" db="UniProtKB">
        <authorList>
            <consortium name="EnsemblMetazoa"/>
        </authorList>
    </citation>
    <scope>IDENTIFICATION</scope>
    <source>
        <strain evidence="1">PS312</strain>
    </source>
</reference>
<dbReference type="Gene3D" id="3.40.50.1460">
    <property type="match status" value="1"/>
</dbReference>
<dbReference type="InterPro" id="IPR011029">
    <property type="entry name" value="DEATH-like_dom_sf"/>
</dbReference>
<dbReference type="SUPFAM" id="SSF47986">
    <property type="entry name" value="DEATH domain"/>
    <property type="match status" value="1"/>
</dbReference>
<dbReference type="InterPro" id="IPR029030">
    <property type="entry name" value="Caspase-like_dom_sf"/>
</dbReference>
<dbReference type="GO" id="GO:0006508">
    <property type="term" value="P:proteolysis"/>
    <property type="evidence" value="ECO:0007669"/>
    <property type="project" value="InterPro"/>
</dbReference>
<gene>
    <name evidence="1" type="primary">WBGene00277469</name>
</gene>
<dbReference type="AlphaFoldDB" id="A0A2A6CTC3"/>
<dbReference type="InterPro" id="IPR036179">
    <property type="entry name" value="Ig-like_dom_sf"/>
</dbReference>
<dbReference type="SUPFAM" id="SSF48726">
    <property type="entry name" value="Immunoglobulin"/>
    <property type="match status" value="1"/>
</dbReference>
<dbReference type="InterPro" id="IPR052039">
    <property type="entry name" value="Caspase-related_regulators"/>
</dbReference>
<dbReference type="Proteomes" id="UP000005239">
    <property type="component" value="Unassembled WGS sequence"/>
</dbReference>
<dbReference type="PROSITE" id="PS50835">
    <property type="entry name" value="IG_LIKE"/>
    <property type="match status" value="1"/>
</dbReference>
<dbReference type="PANTHER" id="PTHR22576">
    <property type="entry name" value="MUCOSA ASSOCIATED LYMPHOID TISSUE LYMPHOMA TRANSLOCATION PROTEIN 1/PARACASPASE"/>
    <property type="match status" value="1"/>
</dbReference>
<dbReference type="InterPro" id="IPR001309">
    <property type="entry name" value="Pept_C14_p20"/>
</dbReference>
<dbReference type="InterPro" id="IPR033540">
    <property type="entry name" value="MALT1_IG-like_dom_sf"/>
</dbReference>
<evidence type="ECO:0000313" key="1">
    <source>
        <dbReference type="EnsemblMetazoa" id="PPA39100.1"/>
    </source>
</evidence>
<accession>A0A2A6CTC3</accession>
<protein>
    <submittedName>
        <fullName evidence="1">Peptidase</fullName>
    </submittedName>
</protein>
<dbReference type="GO" id="GO:0004197">
    <property type="term" value="F:cysteine-type endopeptidase activity"/>
    <property type="evidence" value="ECO:0007669"/>
    <property type="project" value="InterPro"/>
</dbReference>
<evidence type="ECO:0000313" key="2">
    <source>
        <dbReference type="Proteomes" id="UP000005239"/>
    </source>
</evidence>
<dbReference type="Pfam" id="PF00656">
    <property type="entry name" value="Peptidase_C14"/>
    <property type="match status" value="1"/>
</dbReference>
<dbReference type="InterPro" id="IPR013783">
    <property type="entry name" value="Ig-like_fold"/>
</dbReference>
<proteinExistence type="predicted"/>
<dbReference type="Gene3D" id="2.60.40.3360">
    <property type="match status" value="1"/>
</dbReference>
<dbReference type="Gene3D" id="1.10.533.10">
    <property type="entry name" value="Death Domain, Fas"/>
    <property type="match status" value="1"/>
</dbReference>
<dbReference type="EnsemblMetazoa" id="PPA39100.1">
    <property type="protein sequence ID" value="PPA39100.1"/>
    <property type="gene ID" value="WBGene00277469"/>
</dbReference>
<dbReference type="SUPFAM" id="SSF52129">
    <property type="entry name" value="Caspase-like"/>
    <property type="match status" value="1"/>
</dbReference>
<accession>A0A8R1YTT3</accession>
<dbReference type="InterPro" id="IPR007110">
    <property type="entry name" value="Ig-like_dom"/>
</dbReference>
<dbReference type="PROSITE" id="PS50208">
    <property type="entry name" value="CASPASE_P20"/>
    <property type="match status" value="1"/>
</dbReference>
<name>A0A2A6CTC3_PRIPA</name>
<organism evidence="1 2">
    <name type="scientific">Pristionchus pacificus</name>
    <name type="common">Parasitic nematode worm</name>
    <dbReference type="NCBI Taxonomy" id="54126"/>
    <lineage>
        <taxon>Eukaryota</taxon>
        <taxon>Metazoa</taxon>
        <taxon>Ecdysozoa</taxon>
        <taxon>Nematoda</taxon>
        <taxon>Chromadorea</taxon>
        <taxon>Rhabditida</taxon>
        <taxon>Rhabditina</taxon>
        <taxon>Diplogasteromorpha</taxon>
        <taxon>Diplogasteroidea</taxon>
        <taxon>Neodiplogasteridae</taxon>
        <taxon>Pristionchus</taxon>
    </lineage>
</organism>
<dbReference type="OrthoDB" id="412369at2759"/>
<dbReference type="PANTHER" id="PTHR22576:SF37">
    <property type="entry name" value="MUCOSA-ASSOCIATED LYMPHOID TISSUE LYMPHOMA TRANSLOCATION PROTEIN 1"/>
    <property type="match status" value="1"/>
</dbReference>
<reference evidence="2" key="1">
    <citation type="journal article" date="2008" name="Nat. Genet.">
        <title>The Pristionchus pacificus genome provides a unique perspective on nematode lifestyle and parasitism.</title>
        <authorList>
            <person name="Dieterich C."/>
            <person name="Clifton S.W."/>
            <person name="Schuster L.N."/>
            <person name="Chinwalla A."/>
            <person name="Delehaunty K."/>
            <person name="Dinkelacker I."/>
            <person name="Fulton L."/>
            <person name="Fulton R."/>
            <person name="Godfrey J."/>
            <person name="Minx P."/>
            <person name="Mitreva M."/>
            <person name="Roeseler W."/>
            <person name="Tian H."/>
            <person name="Witte H."/>
            <person name="Yang S.P."/>
            <person name="Wilson R.K."/>
            <person name="Sommer R.J."/>
        </authorList>
    </citation>
    <scope>NUCLEOTIDE SEQUENCE [LARGE SCALE GENOMIC DNA]</scope>
    <source>
        <strain evidence="2">PS312</strain>
    </source>
</reference>
<dbReference type="Gene3D" id="2.60.40.10">
    <property type="entry name" value="Immunoglobulins"/>
    <property type="match status" value="1"/>
</dbReference>
<sequence>FIVLFFLIDCGRSLQQAVIFFSGFKSMTLRLDTNLAELPLPILNQLSSSLNQNETWLKVLDNDKKNAFYSSPEEIDKVTRQSNPAEAILQRWGNRGQNVQSLIVRLQWLSFDQGFGVAFDRPQLVLKRKFKALRWASEANPIKIVSDDDRQEICLKARAVGFPSPQFEWLRDGEPVGVPGRALRVSKCKCEATCQYICRVWNEVEDGQSFSDFYRVEGKQYSSELRSNPVDLTSHVQGTTQTCDRCKTAELEKIREKLGGSMVEDGVERPPSEQVAAACEQLVAADKVALIISNCSYLHLPPLRTPHCDAETLAGALQELHFKTVTLADLTLAEMKYMIGEYRRLLGNDVYAVLYFAGHGFEVNGQCYLLPVEAPLEAHSPEFALSMHWVLASLDSCSPALHLILLDVCRKYVPEECVPLFLRDVGEERKHKPNRNTVYGYSTSGGIAAYEVKGEVNGVFMSALKMHVKSPVPVVDMIQRVLVDIHADERVEKKQIPELRTTLTKKRSLCDELICDGHTASFDRHNVHWTLMHELPMPVYITFEEQQLTVTIWFDFCGRFTNKVYVFSSVDQLRTEDNEEGTTEGEERAMRHLAYLRFSKDLDSSPSRLVTDEHEGQSMCVLLSHLQKSKGPLECTVELTDAQTKEVVASRDTALGDVLITKVLSSLSRRN</sequence>